<dbReference type="InParanoid" id="A0A162Q0Q9"/>
<organism evidence="1 2">
    <name type="scientific">Phycomyces blakesleeanus (strain ATCC 8743b / DSM 1359 / FGSC 10004 / NBRC 33097 / NRRL 1555)</name>
    <dbReference type="NCBI Taxonomy" id="763407"/>
    <lineage>
        <taxon>Eukaryota</taxon>
        <taxon>Fungi</taxon>
        <taxon>Fungi incertae sedis</taxon>
        <taxon>Mucoromycota</taxon>
        <taxon>Mucoromycotina</taxon>
        <taxon>Mucoromycetes</taxon>
        <taxon>Mucorales</taxon>
        <taxon>Phycomycetaceae</taxon>
        <taxon>Phycomyces</taxon>
    </lineage>
</organism>
<dbReference type="EMBL" id="KV440976">
    <property type="protein sequence ID" value="OAD76126.1"/>
    <property type="molecule type" value="Genomic_DNA"/>
</dbReference>
<evidence type="ECO:0000313" key="1">
    <source>
        <dbReference type="EMBL" id="OAD76126.1"/>
    </source>
</evidence>
<dbReference type="Proteomes" id="UP000077315">
    <property type="component" value="Unassembled WGS sequence"/>
</dbReference>
<proteinExistence type="predicted"/>
<evidence type="ECO:0000313" key="2">
    <source>
        <dbReference type="Proteomes" id="UP000077315"/>
    </source>
</evidence>
<reference evidence="2" key="1">
    <citation type="submission" date="2015-06" db="EMBL/GenBank/DDBJ databases">
        <title>Expansion of signal transduction pathways in fungi by whole-genome duplication.</title>
        <authorList>
            <consortium name="DOE Joint Genome Institute"/>
            <person name="Corrochano L.M."/>
            <person name="Kuo A."/>
            <person name="Marcet-Houben M."/>
            <person name="Polaino S."/>
            <person name="Salamov A."/>
            <person name="Villalobos J.M."/>
            <person name="Alvarez M.I."/>
            <person name="Avalos J."/>
            <person name="Benito E.P."/>
            <person name="Benoit I."/>
            <person name="Burger G."/>
            <person name="Camino L.P."/>
            <person name="Canovas D."/>
            <person name="Cerda-Olmedo E."/>
            <person name="Cheng J.-F."/>
            <person name="Dominguez A."/>
            <person name="Elias M."/>
            <person name="Eslava A.P."/>
            <person name="Glaser F."/>
            <person name="Grimwood J."/>
            <person name="Gutierrez G."/>
            <person name="Heitman J."/>
            <person name="Henrissat B."/>
            <person name="Iturriaga E.A."/>
            <person name="Lang B.F."/>
            <person name="Lavin J.L."/>
            <person name="Lee S."/>
            <person name="Li W."/>
            <person name="Lindquist E."/>
            <person name="Lopez-Garcia S."/>
            <person name="Luque E.M."/>
            <person name="Marcos A.T."/>
            <person name="Martin J."/>
            <person name="McCluskey K."/>
            <person name="Medina H.R."/>
            <person name="Miralles-Duran A."/>
            <person name="Miyazaki A."/>
            <person name="Munoz-Torres E."/>
            <person name="Oguiza J.A."/>
            <person name="Ohm R."/>
            <person name="Olmedo M."/>
            <person name="Orejas M."/>
            <person name="Ortiz-Castellanos L."/>
            <person name="Pisabarro A.G."/>
            <person name="Rodriguez-Romero J."/>
            <person name="Ruiz-Herrera J."/>
            <person name="Ruiz-Vazquez R."/>
            <person name="Sanz C."/>
            <person name="Schackwitz W."/>
            <person name="Schmutz J."/>
            <person name="Shahriari M."/>
            <person name="Shelest E."/>
            <person name="Silva-Franco F."/>
            <person name="Soanes D."/>
            <person name="Syed K."/>
            <person name="Tagua V.G."/>
            <person name="Talbot N.J."/>
            <person name="Thon M."/>
            <person name="De vries R.P."/>
            <person name="Wiebenga A."/>
            <person name="Yadav J.S."/>
            <person name="Braun E.L."/>
            <person name="Baker S."/>
            <person name="Garre V."/>
            <person name="Horwitz B."/>
            <person name="Torres-Martinez S."/>
            <person name="Idnurm A."/>
            <person name="Herrera-Estrella A."/>
            <person name="Gabaldon T."/>
            <person name="Grigoriev I.V."/>
        </authorList>
    </citation>
    <scope>NUCLEOTIDE SEQUENCE [LARGE SCALE GENOMIC DNA]</scope>
    <source>
        <strain evidence="2">NRRL 1555(-)</strain>
    </source>
</reference>
<dbReference type="RefSeq" id="XP_018294166.1">
    <property type="nucleotide sequence ID" value="XM_018435363.1"/>
</dbReference>
<accession>A0A162Q0Q9</accession>
<protein>
    <submittedName>
        <fullName evidence="1">Uncharacterized protein</fullName>
    </submittedName>
</protein>
<dbReference type="AlphaFoldDB" id="A0A162Q0Q9"/>
<name>A0A162Q0Q9_PHYB8</name>
<keyword evidence="2" id="KW-1185">Reference proteome</keyword>
<dbReference type="GeneID" id="28996269"/>
<dbReference type="VEuPathDB" id="FungiDB:PHYBLDRAFT_166098"/>
<gene>
    <name evidence="1" type="ORF">PHYBLDRAFT_166098</name>
</gene>
<sequence>MINTSIDQNSLNIIRQSYPLTLYKTSKARKIVSLNGFISNIYTCVCFNTYLCAVFLAQYLAVISNIVILTAFEPTINFKAHTHIAENLGDIKETLRLRNDIVSLNALL</sequence>